<feature type="coiled-coil region" evidence="1">
    <location>
        <begin position="690"/>
        <end position="717"/>
    </location>
</feature>
<gene>
    <name evidence="3" type="ORF">TVAG_385550</name>
</gene>
<dbReference type="eggNOG" id="KOG2072">
    <property type="taxonomic scope" value="Eukaryota"/>
</dbReference>
<dbReference type="GO" id="GO:0043614">
    <property type="term" value="C:multi-eIF complex"/>
    <property type="evidence" value="ECO:0000318"/>
    <property type="project" value="GO_Central"/>
</dbReference>
<feature type="region of interest" description="Disordered" evidence="2">
    <location>
        <begin position="542"/>
        <end position="576"/>
    </location>
</feature>
<dbReference type="GO" id="GO:0001732">
    <property type="term" value="P:formation of cytoplasmic translation initiation complex"/>
    <property type="evidence" value="ECO:0000318"/>
    <property type="project" value="GO_Central"/>
</dbReference>
<dbReference type="GO" id="GO:0002188">
    <property type="term" value="P:translation reinitiation"/>
    <property type="evidence" value="ECO:0000318"/>
    <property type="project" value="GO_Central"/>
</dbReference>
<dbReference type="GO" id="GO:0071541">
    <property type="term" value="C:eukaryotic translation initiation factor 3 complex, eIF3m"/>
    <property type="evidence" value="ECO:0000318"/>
    <property type="project" value="GO_Central"/>
</dbReference>
<feature type="compositionally biased region" description="Polar residues" evidence="2">
    <location>
        <begin position="921"/>
        <end position="995"/>
    </location>
</feature>
<evidence type="ECO:0000313" key="3">
    <source>
        <dbReference type="EMBL" id="EAX91603.1"/>
    </source>
</evidence>
<dbReference type="PANTHER" id="PTHR14005:SF0">
    <property type="entry name" value="EUKARYOTIC TRANSLATION INITIATION FACTOR 3 SUBUNIT A"/>
    <property type="match status" value="1"/>
</dbReference>
<evidence type="ECO:0000313" key="4">
    <source>
        <dbReference type="Proteomes" id="UP000001542"/>
    </source>
</evidence>
<keyword evidence="1" id="KW-0175">Coiled coil</keyword>
<dbReference type="STRING" id="5722.A2FU08"/>
<dbReference type="OMA" id="EHITNKR"/>
<feature type="compositionally biased region" description="Basic and acidic residues" evidence="2">
    <location>
        <begin position="565"/>
        <end position="576"/>
    </location>
</feature>
<dbReference type="Proteomes" id="UP000001542">
    <property type="component" value="Unassembled WGS sequence"/>
</dbReference>
<evidence type="ECO:0000256" key="1">
    <source>
        <dbReference type="SAM" id="Coils"/>
    </source>
</evidence>
<evidence type="ECO:0008006" key="5">
    <source>
        <dbReference type="Google" id="ProtNLM"/>
    </source>
</evidence>
<feature type="compositionally biased region" description="Basic and acidic residues" evidence="2">
    <location>
        <begin position="753"/>
        <end position="838"/>
    </location>
</feature>
<dbReference type="GO" id="GO:0071540">
    <property type="term" value="C:eukaryotic translation initiation factor 3 complex, eIF3e"/>
    <property type="evidence" value="ECO:0000318"/>
    <property type="project" value="GO_Central"/>
</dbReference>
<feature type="compositionally biased region" description="Acidic residues" evidence="2">
    <location>
        <begin position="839"/>
        <end position="854"/>
    </location>
</feature>
<dbReference type="VEuPathDB" id="TrichDB:TVAGG3_0504110"/>
<dbReference type="PANTHER" id="PTHR14005">
    <property type="entry name" value="EUKARYOTIC TRANSLATION INITIATION FACTOR 3, THETA SUBUNIT"/>
    <property type="match status" value="1"/>
</dbReference>
<accession>A2FU08</accession>
<dbReference type="EMBL" id="DS114023">
    <property type="protein sequence ID" value="EAX91603.1"/>
    <property type="molecule type" value="Genomic_DNA"/>
</dbReference>
<feature type="compositionally biased region" description="Basic and acidic residues" evidence="2">
    <location>
        <begin position="542"/>
        <end position="556"/>
    </location>
</feature>
<dbReference type="InParanoid" id="A2FU08"/>
<feature type="region of interest" description="Disordered" evidence="2">
    <location>
        <begin position="735"/>
        <end position="864"/>
    </location>
</feature>
<feature type="compositionally biased region" description="Polar residues" evidence="2">
    <location>
        <begin position="885"/>
        <end position="894"/>
    </location>
</feature>
<dbReference type="KEGG" id="tva:4749302"/>
<organism evidence="3 4">
    <name type="scientific">Trichomonas vaginalis (strain ATCC PRA-98 / G3)</name>
    <dbReference type="NCBI Taxonomy" id="412133"/>
    <lineage>
        <taxon>Eukaryota</taxon>
        <taxon>Metamonada</taxon>
        <taxon>Parabasalia</taxon>
        <taxon>Trichomonadida</taxon>
        <taxon>Trichomonadidae</taxon>
        <taxon>Trichomonas</taxon>
    </lineage>
</organism>
<dbReference type="AlphaFoldDB" id="A2FU08"/>
<evidence type="ECO:0000256" key="2">
    <source>
        <dbReference type="SAM" id="MobiDB-lite"/>
    </source>
</evidence>
<protein>
    <recommendedName>
        <fullName evidence="5">PCI domain-containing protein</fullName>
    </recommendedName>
</protein>
<reference evidence="3" key="1">
    <citation type="submission" date="2006-10" db="EMBL/GenBank/DDBJ databases">
        <authorList>
            <person name="Amadeo P."/>
            <person name="Zhao Q."/>
            <person name="Wortman J."/>
            <person name="Fraser-Liggett C."/>
            <person name="Carlton J."/>
        </authorList>
    </citation>
    <scope>NUCLEOTIDE SEQUENCE</scope>
    <source>
        <strain evidence="3">G3</strain>
    </source>
</reference>
<dbReference type="GO" id="GO:0003729">
    <property type="term" value="F:mRNA binding"/>
    <property type="evidence" value="ECO:0000318"/>
    <property type="project" value="GO_Central"/>
</dbReference>
<dbReference type="OrthoDB" id="18884at2759"/>
<proteinExistence type="predicted"/>
<dbReference type="RefSeq" id="XP_001304533.1">
    <property type="nucleotide sequence ID" value="XM_001304532.1"/>
</dbReference>
<dbReference type="InterPro" id="IPR027512">
    <property type="entry name" value="EIF3A"/>
</dbReference>
<sequence>MYGGFNVKFKMVENALQNQMTYEASGQIRQAFDVASDYFAKPYARVWDAPHERLFKNTLRLASQLMVAPESALHTAVRLAVTNPNDTLADNLLEFLSMCDERMEIEQQRADKELQNTPDSELFQKIDLKKLIQESVVNASIEFTHKCYLAILERIFKIQRFETLYHTILRKAFEFTRKYNRPEFHREFCVSLMYYRTATENPRQETIMKIINTQLVCYETSVFFKKYQRAIEALADAFDFSLKYNSLPLEIEKKIEEKKLEILQLTNNKRLAAIQRANMIDFYNSHPSVQPPMPIKEMLELVIIETAASPLFDESSVKDDTVNFPLFLKQTSGTIPSRSDVLTRLILKADITPLTIFIKAAETESDPFLISETYQHFVNQYSEKYEKTLIDELSQYAAINIIERIRIHYDTISFYELGQFIPWMDHVPLEQLLVHAARFNIIPAHINMLTGYISLTPRGSQELVPTMSNMNNQLKNIFDHFQSINKEMAVSGISTTNDDDIMRQRRKAHRAIYDEPYREFNDRPSHLALLIKNVEKKNAARRAKAEAEAAEKRRLEEDEEKKRRREEEEKSKERKKRADSYEYRYAECQLICESLNLDLKEFLEKPLEKGPRKTGKKHEDLEWIELKADELKRMYVQEMQSKSDGIQRTMATVKAEIGKNRVKARLAMKKKLEKEGMLAKEAQIVPKLMAAMEKGRKKQYEEDLKQYEAVQQKLRDITPHFKALADKLKEQFEAARPVKHQPAAGGYVTLAQRKAEEEAKQAEAEKPAEDVEAKKKAEEEEKKRIEEEKEKKAEEEAAAKKKAEEEAAKKKKAEEEKKKAEEAAKKKAEEEAKKKQQEEAEDDEEEEYYEEEEIIEKVKVPVAKSGWGAVNVSANKPIEVGLNSHMASSHQPQPSGRYIPSNQRPRQGPPSQSPAERYGSFQRQQPNLAEKYGSSQGTHPQPGQRSNGPQRQQPNLAEKYGSSQGTHPQPGQRSNGPQRQQPSPAEKFGSSQRKPQPNPAQRYGGSQRPRGGRN</sequence>
<keyword evidence="4" id="KW-1185">Reference proteome</keyword>
<name>A2FU08_TRIV3</name>
<reference evidence="3" key="2">
    <citation type="journal article" date="2007" name="Science">
        <title>Draft genome sequence of the sexually transmitted pathogen Trichomonas vaginalis.</title>
        <authorList>
            <person name="Carlton J.M."/>
            <person name="Hirt R.P."/>
            <person name="Silva J.C."/>
            <person name="Delcher A.L."/>
            <person name="Schatz M."/>
            <person name="Zhao Q."/>
            <person name="Wortman J.R."/>
            <person name="Bidwell S.L."/>
            <person name="Alsmark U.C.M."/>
            <person name="Besteiro S."/>
            <person name="Sicheritz-Ponten T."/>
            <person name="Noel C.J."/>
            <person name="Dacks J.B."/>
            <person name="Foster P.G."/>
            <person name="Simillion C."/>
            <person name="Van de Peer Y."/>
            <person name="Miranda-Saavedra D."/>
            <person name="Barton G.J."/>
            <person name="Westrop G.D."/>
            <person name="Mueller S."/>
            <person name="Dessi D."/>
            <person name="Fiori P.L."/>
            <person name="Ren Q."/>
            <person name="Paulsen I."/>
            <person name="Zhang H."/>
            <person name="Bastida-Corcuera F.D."/>
            <person name="Simoes-Barbosa A."/>
            <person name="Brown M.T."/>
            <person name="Hayes R.D."/>
            <person name="Mukherjee M."/>
            <person name="Okumura C.Y."/>
            <person name="Schneider R."/>
            <person name="Smith A.J."/>
            <person name="Vanacova S."/>
            <person name="Villalvazo M."/>
            <person name="Haas B.J."/>
            <person name="Pertea M."/>
            <person name="Feldblyum T.V."/>
            <person name="Utterback T.R."/>
            <person name="Shu C.L."/>
            <person name="Osoegawa K."/>
            <person name="de Jong P.J."/>
            <person name="Hrdy I."/>
            <person name="Horvathova L."/>
            <person name="Zubacova Z."/>
            <person name="Dolezal P."/>
            <person name="Malik S.B."/>
            <person name="Logsdon J.M. Jr."/>
            <person name="Henze K."/>
            <person name="Gupta A."/>
            <person name="Wang C.C."/>
            <person name="Dunne R.L."/>
            <person name="Upcroft J.A."/>
            <person name="Upcroft P."/>
            <person name="White O."/>
            <person name="Salzberg S.L."/>
            <person name="Tang P."/>
            <person name="Chiu C.-H."/>
            <person name="Lee Y.-S."/>
            <person name="Embley T.M."/>
            <person name="Coombs G.H."/>
            <person name="Mottram J.C."/>
            <person name="Tachezy J."/>
            <person name="Fraser-Liggett C.M."/>
            <person name="Johnson P.J."/>
        </authorList>
    </citation>
    <scope>NUCLEOTIDE SEQUENCE [LARGE SCALE GENOMIC DNA]</scope>
    <source>
        <strain evidence="3">G3</strain>
    </source>
</reference>
<feature type="region of interest" description="Disordered" evidence="2">
    <location>
        <begin position="881"/>
        <end position="1014"/>
    </location>
</feature>